<feature type="region of interest" description="Disordered" evidence="1">
    <location>
        <begin position="33"/>
        <end position="58"/>
    </location>
</feature>
<reference evidence="2 3" key="1">
    <citation type="journal article" date="2009" name="J. Bacteriol.">
        <title>Genome sequences of three Agrobacterium biovars help elucidate the evolution of multichromosome genomes in bacteria.</title>
        <authorList>
            <person name="Slater S.C."/>
            <person name="Goldman B.S."/>
            <person name="Goodner B."/>
            <person name="Setubal J.C."/>
            <person name="Farrand S.K."/>
            <person name="Nester E.W."/>
            <person name="Burr T.J."/>
            <person name="Banta L."/>
            <person name="Dickerman A.W."/>
            <person name="Paulsen I."/>
            <person name="Otten L."/>
            <person name="Suen G."/>
            <person name="Welch R."/>
            <person name="Almeida N.F."/>
            <person name="Arnold F."/>
            <person name="Burton O.T."/>
            <person name="Du Z."/>
            <person name="Ewing A."/>
            <person name="Godsy E."/>
            <person name="Heisel S."/>
            <person name="Houmiel K.L."/>
            <person name="Jhaveri J."/>
            <person name="Lu J."/>
            <person name="Miller N.M."/>
            <person name="Norton S."/>
            <person name="Chen Q."/>
            <person name="Phoolcharoen W."/>
            <person name="Ohlin V."/>
            <person name="Ondrusek D."/>
            <person name="Pride N."/>
            <person name="Stricklin S.L."/>
            <person name="Sun J."/>
            <person name="Wheeler C."/>
            <person name="Wilson L."/>
            <person name="Zhu H."/>
            <person name="Wood D.W."/>
        </authorList>
    </citation>
    <scope>NUCLEOTIDE SEQUENCE [LARGE SCALE GENOMIC DNA]</scope>
    <source>
        <strain evidence="3">K84 / ATCC BAA-868</strain>
    </source>
</reference>
<proteinExistence type="predicted"/>
<gene>
    <name evidence="2" type="ordered locus">Arad_3571</name>
</gene>
<evidence type="ECO:0000313" key="3">
    <source>
        <dbReference type="Proteomes" id="UP000001600"/>
    </source>
</evidence>
<organism evidence="2 3">
    <name type="scientific">Rhizobium rhizogenes (strain K84 / ATCC BAA-868)</name>
    <name type="common">Agrobacterium radiobacter</name>
    <dbReference type="NCBI Taxonomy" id="311403"/>
    <lineage>
        <taxon>Bacteria</taxon>
        <taxon>Pseudomonadati</taxon>
        <taxon>Pseudomonadota</taxon>
        <taxon>Alphaproteobacteria</taxon>
        <taxon>Hyphomicrobiales</taxon>
        <taxon>Rhizobiaceae</taxon>
        <taxon>Rhizobium/Agrobacterium group</taxon>
        <taxon>Rhizobium</taxon>
    </lineage>
</organism>
<accession>B9J8V3</accession>
<protein>
    <submittedName>
        <fullName evidence="2">3-hydroxyacyl-CoA dehydrogenase</fullName>
    </submittedName>
</protein>
<dbReference type="HOGENOM" id="CLU_2299730_0_0_5"/>
<evidence type="ECO:0000313" key="2">
    <source>
        <dbReference type="EMBL" id="ACM27491.1"/>
    </source>
</evidence>
<dbReference type="AlphaFoldDB" id="B9J8V3"/>
<dbReference type="Gene3D" id="1.10.1040.50">
    <property type="match status" value="1"/>
</dbReference>
<dbReference type="SUPFAM" id="SSF48179">
    <property type="entry name" value="6-phosphogluconate dehydrogenase C-terminal domain-like"/>
    <property type="match status" value="1"/>
</dbReference>
<name>B9J8V3_RHIR8</name>
<dbReference type="KEGG" id="ara:Arad_3571"/>
<dbReference type="Proteomes" id="UP000001600">
    <property type="component" value="Chromosome 1"/>
</dbReference>
<sequence>MIFSDLYGATTAINLRENLPTIKHTQNAYGVDFDRKRNRYSTPETYDPDTGNRSAAQPDEGNALLAEGIAARANEIDLVMINGYGFPSHKDVPMFAAEQR</sequence>
<dbReference type="EMBL" id="CP000628">
    <property type="protein sequence ID" value="ACM27491.1"/>
    <property type="molecule type" value="Genomic_DNA"/>
</dbReference>
<evidence type="ECO:0000256" key="1">
    <source>
        <dbReference type="SAM" id="MobiDB-lite"/>
    </source>
</evidence>
<dbReference type="InterPro" id="IPR008927">
    <property type="entry name" value="6-PGluconate_DH-like_C_sf"/>
</dbReference>